<reference evidence="8 9" key="1">
    <citation type="journal article" date="2021" name="Comput. Struct. Biotechnol. J.">
        <title>De novo genome assembly of the potent medicinal plant Rehmannia glutinosa using nanopore technology.</title>
        <authorList>
            <person name="Ma L."/>
            <person name="Dong C."/>
            <person name="Song C."/>
            <person name="Wang X."/>
            <person name="Zheng X."/>
            <person name="Niu Y."/>
            <person name="Chen S."/>
            <person name="Feng W."/>
        </authorList>
    </citation>
    <scope>NUCLEOTIDE SEQUENCE [LARGE SCALE GENOMIC DNA]</scope>
    <source>
        <strain evidence="8">DH-2019</strain>
    </source>
</reference>
<name>A0ABR0UVM1_REHGL</name>
<dbReference type="InterPro" id="IPR000719">
    <property type="entry name" value="Prot_kinase_dom"/>
</dbReference>
<dbReference type="CDD" id="cd13999">
    <property type="entry name" value="STKc_MAP3K-like"/>
    <property type="match status" value="1"/>
</dbReference>
<keyword evidence="4" id="KW-0418">Kinase</keyword>
<dbReference type="InterPro" id="IPR017441">
    <property type="entry name" value="Protein_kinase_ATP_BS"/>
</dbReference>
<dbReference type="EMBL" id="JABTTQ020002053">
    <property type="protein sequence ID" value="KAK6126348.1"/>
    <property type="molecule type" value="Genomic_DNA"/>
</dbReference>
<evidence type="ECO:0000256" key="6">
    <source>
        <dbReference type="PROSITE-ProRule" id="PRU10141"/>
    </source>
</evidence>
<evidence type="ECO:0000256" key="3">
    <source>
        <dbReference type="ARBA" id="ARBA00022741"/>
    </source>
</evidence>
<evidence type="ECO:0000256" key="4">
    <source>
        <dbReference type="ARBA" id="ARBA00022777"/>
    </source>
</evidence>
<dbReference type="InterPro" id="IPR051681">
    <property type="entry name" value="Ser/Thr_Kinases-Pseudokinases"/>
</dbReference>
<dbReference type="SUPFAM" id="SSF56112">
    <property type="entry name" value="Protein kinase-like (PK-like)"/>
    <property type="match status" value="1"/>
</dbReference>
<dbReference type="InterPro" id="IPR011009">
    <property type="entry name" value="Kinase-like_dom_sf"/>
</dbReference>
<dbReference type="InterPro" id="IPR001245">
    <property type="entry name" value="Ser-Thr/Tyr_kinase_cat_dom"/>
</dbReference>
<dbReference type="Pfam" id="PF07714">
    <property type="entry name" value="PK_Tyr_Ser-Thr"/>
    <property type="match status" value="2"/>
</dbReference>
<proteinExistence type="predicted"/>
<evidence type="ECO:0000259" key="7">
    <source>
        <dbReference type="PROSITE" id="PS50011"/>
    </source>
</evidence>
<keyword evidence="3 6" id="KW-0547">Nucleotide-binding</keyword>
<accession>A0ABR0UVM1</accession>
<dbReference type="Proteomes" id="UP001318860">
    <property type="component" value="Unassembled WGS sequence"/>
</dbReference>
<keyword evidence="1" id="KW-0723">Serine/threonine-protein kinase</keyword>
<dbReference type="Gene3D" id="3.30.200.20">
    <property type="entry name" value="Phosphorylase Kinase, domain 1"/>
    <property type="match status" value="1"/>
</dbReference>
<gene>
    <name evidence="8" type="ORF">DH2020_039920</name>
</gene>
<protein>
    <recommendedName>
        <fullName evidence="7">Protein kinase domain-containing protein</fullName>
    </recommendedName>
</protein>
<evidence type="ECO:0000256" key="5">
    <source>
        <dbReference type="ARBA" id="ARBA00022840"/>
    </source>
</evidence>
<dbReference type="PROSITE" id="PS00108">
    <property type="entry name" value="PROTEIN_KINASE_ST"/>
    <property type="match status" value="1"/>
</dbReference>
<evidence type="ECO:0000256" key="2">
    <source>
        <dbReference type="ARBA" id="ARBA00022679"/>
    </source>
</evidence>
<dbReference type="InterPro" id="IPR008271">
    <property type="entry name" value="Ser/Thr_kinase_AS"/>
</dbReference>
<dbReference type="SMART" id="SM00220">
    <property type="entry name" value="S_TKc"/>
    <property type="match status" value="1"/>
</dbReference>
<feature type="binding site" evidence="6">
    <location>
        <position position="651"/>
    </location>
    <ligand>
        <name>ATP</name>
        <dbReference type="ChEBI" id="CHEBI:30616"/>
    </ligand>
</feature>
<evidence type="ECO:0000313" key="8">
    <source>
        <dbReference type="EMBL" id="KAK6126348.1"/>
    </source>
</evidence>
<keyword evidence="5 6" id="KW-0067">ATP-binding</keyword>
<comment type="caution">
    <text evidence="8">The sequence shown here is derived from an EMBL/GenBank/DDBJ whole genome shotgun (WGS) entry which is preliminary data.</text>
</comment>
<dbReference type="Gene3D" id="1.10.510.10">
    <property type="entry name" value="Transferase(Phosphotransferase) domain 1"/>
    <property type="match status" value="1"/>
</dbReference>
<keyword evidence="9" id="KW-1185">Reference proteome</keyword>
<sequence>MPVKRSNYTLLSQIPDEPLYHQLKNAAATGGAVDQQSYCYEFLSGEKNMLKSERTAAFDWDAIDQRMTQAQPQQSRIGMTAFPGSLGMQRHSSGSSFGESSVSEDYYVPSLTNPELGIGYSSDGGSELMVTAVEAFATCADDPNFLNQKADESGFVASSLGSAEAISHRFWVNGCLSYFDRVPDGFYSIHGMDPYIWAVCSDLQESGRIPSLNSLNTVDPATLSSVEVISVDRRGDSSLRELQKRIHTVSSSSITTKEVVDELAKLVCGHMGRASSNGEDDLVTIWREYNDDLKDQLGSIVLPIGSLSVGLCRHRSLLFKAEFSQPNDSLGLADFNGYRMCTAIYAPSLLAAVFAHSSKQLSTVPYFTSVPEVFPEKTETQVLADTIGLPCRIAKGCKYCTREDASSCLVRFELDREYLIDLIEKPGCLCEPDSLPNGPSTISISSPLRFPRFKQLEPTIDFRLLAKQYFLDFQSLNLIFDDSLAVETFINGDTGASMHPRHVHRTFEDRTSSPPSSSNQEEVSGVLSVPTNLWMNVHGKESLLSKPSIAEDFINSIDMVKGLIPSKFLPPIGHKVVQPFMVPGPRGNADKVMRFGEGGLLVSSKSSGVLSFDVEELNIPWNDVVLKERIGAGSFGTVMRAEWNGSDVAVKILMEQDFHGERFKEFMREVAIMKRLYHPNIVLFMGAVTEPPNLSIVTEYLSRGSLYRLLHKRGAREVLDEKRRLSMAYDVANGMNYLHNHNPPIVHRDLKSPNLLVDEKYTVKVRKSYIVPLLQASCGISGGGRPYAHPFSPVIASILLMQASVCDFGLSRFKANTFLSSKSAAGTPEWMAPEVLRDEPSNEKADVYSFGVILWELATLQQPWDNLNPAQVVAAVGFKGKRLEIPLDMNPQIAAIIVACWANEPWKRPSFSTIMQTLRPLIKSPPTTQPGRVKYLFSHEALGIGKAHIIICMNSSDPISGWEDAQIVSGVRCVCVHNSHFVEKLMYGQIQSNITLKDHANLHFTSHFLLLSHVNQLIPEREVYSCN</sequence>
<evidence type="ECO:0000313" key="9">
    <source>
        <dbReference type="Proteomes" id="UP001318860"/>
    </source>
</evidence>
<keyword evidence="2" id="KW-0808">Transferase</keyword>
<feature type="domain" description="Protein kinase" evidence="7">
    <location>
        <begin position="624"/>
        <end position="922"/>
    </location>
</feature>
<dbReference type="PROSITE" id="PS50011">
    <property type="entry name" value="PROTEIN_KINASE_DOM"/>
    <property type="match status" value="1"/>
</dbReference>
<dbReference type="PANTHER" id="PTHR44329:SF281">
    <property type="entry name" value="SERINE_THREONINE-PROTEIN KINASE CTR1"/>
    <property type="match status" value="1"/>
</dbReference>
<dbReference type="InterPro" id="IPR055164">
    <property type="entry name" value="EDR1/CTR1/ARMC3-like_pept-like"/>
</dbReference>
<dbReference type="PANTHER" id="PTHR44329">
    <property type="entry name" value="SERINE/THREONINE-PROTEIN KINASE TNNI3K-RELATED"/>
    <property type="match status" value="1"/>
</dbReference>
<dbReference type="PROSITE" id="PS00107">
    <property type="entry name" value="PROTEIN_KINASE_ATP"/>
    <property type="match status" value="1"/>
</dbReference>
<dbReference type="Pfam" id="PF14381">
    <property type="entry name" value="EDR1_CTR1_ARMC3_pept"/>
    <property type="match status" value="2"/>
</dbReference>
<evidence type="ECO:0000256" key="1">
    <source>
        <dbReference type="ARBA" id="ARBA00022527"/>
    </source>
</evidence>
<organism evidence="8 9">
    <name type="scientific">Rehmannia glutinosa</name>
    <name type="common">Chinese foxglove</name>
    <dbReference type="NCBI Taxonomy" id="99300"/>
    <lineage>
        <taxon>Eukaryota</taxon>
        <taxon>Viridiplantae</taxon>
        <taxon>Streptophyta</taxon>
        <taxon>Embryophyta</taxon>
        <taxon>Tracheophyta</taxon>
        <taxon>Spermatophyta</taxon>
        <taxon>Magnoliopsida</taxon>
        <taxon>eudicotyledons</taxon>
        <taxon>Gunneridae</taxon>
        <taxon>Pentapetalae</taxon>
        <taxon>asterids</taxon>
        <taxon>lamiids</taxon>
        <taxon>Lamiales</taxon>
        <taxon>Orobanchaceae</taxon>
        <taxon>Rehmannieae</taxon>
        <taxon>Rehmannia</taxon>
    </lineage>
</organism>